<sequence>MHSKSDRVLIDNPQAAKYTRAQDYPTHQGLTSEAEDRQCPSPWTRTAVQAFRWTLTITRFSRLRLGNLKTDSVYQQDAAAPGQGDLPLFTAAQQRYHTAFALAPTEVKEWPLNSFAPFERLQQMSSCPDRGLAPDEEAQGSSPTATASSSSAVPFPDYNIKVRAECQAADDQAGPGWLDLTLAPAAASASASASASALNTLMPSNLVVAEDNQTLHKPPNYSFFQSAPEIIGPDHSSANCGLPPNRREEWGVVSAEHQGHPHHVREADAAAGNSEPRVFGCQFCTRKFYSSQALGGHQNAHKRERSAGRKVPKLPSPFLPPQPRFPGVPFHGGGGAGIAEIGGVSTSPASLESNNNLARSLGIKAHSLIHKPSSFRLDAPYKGPSLPQPHHGWSPLIGQQPGVGRCELASTSSSRPAMLGVGKFDSSFGFGGGRFSSPFADDEGMSSFTWQSPAAVHNNHSSISTTDMRNWNRMGSFSSQHPSDAAFPSSTHSNHMMNAMSSAQQQVKEAALEVPSSLDLSLRL</sequence>
<comment type="caution">
    <text evidence="9">The sequence shown here is derived from an EMBL/GenBank/DDBJ whole genome shotgun (WGS) entry which is preliminary data.</text>
</comment>
<keyword evidence="10" id="KW-1185">Reference proteome</keyword>
<dbReference type="SUPFAM" id="SSF57667">
    <property type="entry name" value="beta-beta-alpha zinc fingers"/>
    <property type="match status" value="1"/>
</dbReference>
<evidence type="ECO:0000256" key="6">
    <source>
        <dbReference type="PROSITE-ProRule" id="PRU00042"/>
    </source>
</evidence>
<feature type="region of interest" description="Disordered" evidence="7">
    <location>
        <begin position="472"/>
        <end position="495"/>
    </location>
</feature>
<dbReference type="InterPro" id="IPR036236">
    <property type="entry name" value="Znf_C2H2_sf"/>
</dbReference>
<evidence type="ECO:0000313" key="9">
    <source>
        <dbReference type="EMBL" id="KAI5083845.1"/>
    </source>
</evidence>
<dbReference type="AlphaFoldDB" id="A0A9D4ZSP4"/>
<evidence type="ECO:0000256" key="3">
    <source>
        <dbReference type="ARBA" id="ARBA00022771"/>
    </source>
</evidence>
<feature type="domain" description="C2H2-type" evidence="8">
    <location>
        <begin position="279"/>
        <end position="306"/>
    </location>
</feature>
<name>A0A9D4ZSP4_ADICA</name>
<feature type="compositionally biased region" description="Basic residues" evidence="7">
    <location>
        <begin position="299"/>
        <end position="312"/>
    </location>
</feature>
<gene>
    <name evidence="9" type="ORF">GOP47_0000014</name>
</gene>
<evidence type="ECO:0000313" key="10">
    <source>
        <dbReference type="Proteomes" id="UP000886520"/>
    </source>
</evidence>
<keyword evidence="2" id="KW-0479">Metal-binding</keyword>
<dbReference type="InterPro" id="IPR044246">
    <property type="entry name" value="ZFP3-like"/>
</dbReference>
<dbReference type="InterPro" id="IPR013087">
    <property type="entry name" value="Znf_C2H2_type"/>
</dbReference>
<evidence type="ECO:0000256" key="1">
    <source>
        <dbReference type="ARBA" id="ARBA00004123"/>
    </source>
</evidence>
<dbReference type="EMBL" id="JABFUD020000001">
    <property type="protein sequence ID" value="KAI5083845.1"/>
    <property type="molecule type" value="Genomic_DNA"/>
</dbReference>
<feature type="compositionally biased region" description="Low complexity" evidence="7">
    <location>
        <begin position="141"/>
        <end position="152"/>
    </location>
</feature>
<dbReference type="PANTHER" id="PTHR47287:SF15">
    <property type="entry name" value="ZINC FINGER PROTEIN 3-LIKE"/>
    <property type="match status" value="1"/>
</dbReference>
<dbReference type="GO" id="GO:0009788">
    <property type="term" value="P:negative regulation of abscisic acid-activated signaling pathway"/>
    <property type="evidence" value="ECO:0007669"/>
    <property type="project" value="InterPro"/>
</dbReference>
<evidence type="ECO:0000256" key="2">
    <source>
        <dbReference type="ARBA" id="ARBA00022723"/>
    </source>
</evidence>
<organism evidence="9 10">
    <name type="scientific">Adiantum capillus-veneris</name>
    <name type="common">Maidenhair fern</name>
    <dbReference type="NCBI Taxonomy" id="13818"/>
    <lineage>
        <taxon>Eukaryota</taxon>
        <taxon>Viridiplantae</taxon>
        <taxon>Streptophyta</taxon>
        <taxon>Embryophyta</taxon>
        <taxon>Tracheophyta</taxon>
        <taxon>Polypodiopsida</taxon>
        <taxon>Polypodiidae</taxon>
        <taxon>Polypodiales</taxon>
        <taxon>Pteridineae</taxon>
        <taxon>Pteridaceae</taxon>
        <taxon>Vittarioideae</taxon>
        <taxon>Adiantum</taxon>
    </lineage>
</organism>
<evidence type="ECO:0000256" key="7">
    <source>
        <dbReference type="SAM" id="MobiDB-lite"/>
    </source>
</evidence>
<feature type="region of interest" description="Disordered" evidence="7">
    <location>
        <begin position="295"/>
        <end position="323"/>
    </location>
</feature>
<dbReference type="Proteomes" id="UP000886520">
    <property type="component" value="Chromosome 1"/>
</dbReference>
<feature type="compositionally biased region" description="Pro residues" evidence="7">
    <location>
        <begin position="314"/>
        <end position="323"/>
    </location>
</feature>
<protein>
    <recommendedName>
        <fullName evidence="8">C2H2-type domain-containing protein</fullName>
    </recommendedName>
</protein>
<dbReference type="GO" id="GO:0008270">
    <property type="term" value="F:zinc ion binding"/>
    <property type="evidence" value="ECO:0007669"/>
    <property type="project" value="UniProtKB-KW"/>
</dbReference>
<keyword evidence="5" id="KW-0539">Nucleus</keyword>
<dbReference type="OrthoDB" id="1933825at2759"/>
<feature type="region of interest" description="Disordered" evidence="7">
    <location>
        <begin position="126"/>
        <end position="152"/>
    </location>
</feature>
<dbReference type="GO" id="GO:0005634">
    <property type="term" value="C:nucleus"/>
    <property type="evidence" value="ECO:0007669"/>
    <property type="project" value="UniProtKB-SubCell"/>
</dbReference>
<dbReference type="PANTHER" id="PTHR47287">
    <property type="entry name" value="C2H2 AND C2HC ZINC FINGERS SUPERFAMILY PROTEIN"/>
    <property type="match status" value="1"/>
</dbReference>
<comment type="subcellular location">
    <subcellularLocation>
        <location evidence="1">Nucleus</location>
    </subcellularLocation>
</comment>
<proteinExistence type="predicted"/>
<accession>A0A9D4ZSP4</accession>
<keyword evidence="4" id="KW-0862">Zinc</keyword>
<dbReference type="PROSITE" id="PS00028">
    <property type="entry name" value="ZINC_FINGER_C2H2_1"/>
    <property type="match status" value="1"/>
</dbReference>
<dbReference type="PROSITE" id="PS50157">
    <property type="entry name" value="ZINC_FINGER_C2H2_2"/>
    <property type="match status" value="1"/>
</dbReference>
<evidence type="ECO:0000259" key="8">
    <source>
        <dbReference type="PROSITE" id="PS50157"/>
    </source>
</evidence>
<evidence type="ECO:0000256" key="4">
    <source>
        <dbReference type="ARBA" id="ARBA00022833"/>
    </source>
</evidence>
<keyword evidence="3 6" id="KW-0863">Zinc-finger</keyword>
<evidence type="ECO:0000256" key="5">
    <source>
        <dbReference type="ARBA" id="ARBA00023242"/>
    </source>
</evidence>
<reference evidence="9" key="1">
    <citation type="submission" date="2021-01" db="EMBL/GenBank/DDBJ databases">
        <title>Adiantum capillus-veneris genome.</title>
        <authorList>
            <person name="Fang Y."/>
            <person name="Liao Q."/>
        </authorList>
    </citation>
    <scope>NUCLEOTIDE SEQUENCE</scope>
    <source>
        <strain evidence="9">H3</strain>
        <tissue evidence="9">Leaf</tissue>
    </source>
</reference>